<reference evidence="4" key="2">
    <citation type="submission" date="2020-11" db="EMBL/GenBank/DDBJ databases">
        <authorList>
            <person name="McCartney M.A."/>
            <person name="Auch B."/>
            <person name="Kono T."/>
            <person name="Mallez S."/>
            <person name="Becker A."/>
            <person name="Gohl D.M."/>
            <person name="Silverstein K.A.T."/>
            <person name="Koren S."/>
            <person name="Bechman K.B."/>
            <person name="Herman A."/>
            <person name="Abrahante J.E."/>
            <person name="Garbe J."/>
        </authorList>
    </citation>
    <scope>NUCLEOTIDE SEQUENCE</scope>
    <source>
        <strain evidence="4">Duluth1</strain>
        <tissue evidence="4">Whole animal</tissue>
    </source>
</reference>
<dbReference type="Pfam" id="PF00107">
    <property type="entry name" value="ADH_zinc_N"/>
    <property type="match status" value="1"/>
</dbReference>
<dbReference type="AlphaFoldDB" id="A0A9D4CS32"/>
<keyword evidence="5" id="KW-1185">Reference proteome</keyword>
<dbReference type="CDD" id="cd05276">
    <property type="entry name" value="p53_inducible_oxidoreductase"/>
    <property type="match status" value="1"/>
</dbReference>
<dbReference type="GO" id="GO:0048038">
    <property type="term" value="F:quinone binding"/>
    <property type="evidence" value="ECO:0007669"/>
    <property type="project" value="TreeGrafter"/>
</dbReference>
<dbReference type="InterPro" id="IPR011032">
    <property type="entry name" value="GroES-like_sf"/>
</dbReference>
<evidence type="ECO:0000313" key="4">
    <source>
        <dbReference type="EMBL" id="KAH3729719.1"/>
    </source>
</evidence>
<protein>
    <recommendedName>
        <fullName evidence="3">Enoyl reductase (ER) domain-containing protein</fullName>
    </recommendedName>
</protein>
<keyword evidence="2" id="KW-0560">Oxidoreductase</keyword>
<name>A0A9D4CS32_DREPO</name>
<dbReference type="EMBL" id="JAIWYP010000012">
    <property type="protein sequence ID" value="KAH3729719.1"/>
    <property type="molecule type" value="Genomic_DNA"/>
</dbReference>
<dbReference type="InterPro" id="IPR014189">
    <property type="entry name" value="Quinone_OxRdtase_PIG3"/>
</dbReference>
<dbReference type="NCBIfam" id="TIGR02824">
    <property type="entry name" value="quinone_pig3"/>
    <property type="match status" value="1"/>
</dbReference>
<evidence type="ECO:0000256" key="2">
    <source>
        <dbReference type="ARBA" id="ARBA00023002"/>
    </source>
</evidence>
<dbReference type="Gene3D" id="3.40.50.720">
    <property type="entry name" value="NAD(P)-binding Rossmann-like Domain"/>
    <property type="match status" value="1"/>
</dbReference>
<accession>A0A9D4CS32</accession>
<dbReference type="InterPro" id="IPR013149">
    <property type="entry name" value="ADH-like_C"/>
</dbReference>
<evidence type="ECO:0000256" key="1">
    <source>
        <dbReference type="ARBA" id="ARBA00022857"/>
    </source>
</evidence>
<sequence>MASDQMKYIHFEKGCEPDGLSVQTTPVPALRSREVLVKVFATAINRADILQRRGMYPAPPGESDILGLEASGTVEARADDCTSQWHIGDRVMALLAGGGYAEYVAVPEDVLMPVPSGMSLTTAAGIPEVWLTAYQLLHLVGDLQKGDTVLIHAGGSGVGTAATQLCVYAGCRPIVTAGSQSKLDTALSLGAVAAFNYKQEDFSEKVLEFTNGRGVDLILDCIGASYYEQNMKSIKTEGRWVLYGLLGGGSISGDVLSQILRKRVRITGTTLRVRPLEYKKTLTQRFTQDALPLFKADSSPQLTPIIDSVFPFHKAADAHTSMETNQNTGKIVLQIRHEDTGKTLHDEL</sequence>
<evidence type="ECO:0000313" key="5">
    <source>
        <dbReference type="Proteomes" id="UP000828390"/>
    </source>
</evidence>
<dbReference type="Pfam" id="PF08240">
    <property type="entry name" value="ADH_N"/>
    <property type="match status" value="1"/>
</dbReference>
<dbReference type="GO" id="GO:0070402">
    <property type="term" value="F:NADPH binding"/>
    <property type="evidence" value="ECO:0007669"/>
    <property type="project" value="TreeGrafter"/>
</dbReference>
<dbReference type="SUPFAM" id="SSF51735">
    <property type="entry name" value="NAD(P)-binding Rossmann-fold domains"/>
    <property type="match status" value="1"/>
</dbReference>
<organism evidence="4 5">
    <name type="scientific">Dreissena polymorpha</name>
    <name type="common">Zebra mussel</name>
    <name type="synonym">Mytilus polymorpha</name>
    <dbReference type="NCBI Taxonomy" id="45954"/>
    <lineage>
        <taxon>Eukaryota</taxon>
        <taxon>Metazoa</taxon>
        <taxon>Spiralia</taxon>
        <taxon>Lophotrochozoa</taxon>
        <taxon>Mollusca</taxon>
        <taxon>Bivalvia</taxon>
        <taxon>Autobranchia</taxon>
        <taxon>Heteroconchia</taxon>
        <taxon>Euheterodonta</taxon>
        <taxon>Imparidentia</taxon>
        <taxon>Neoheterodontei</taxon>
        <taxon>Myida</taxon>
        <taxon>Dreissenoidea</taxon>
        <taxon>Dreissenidae</taxon>
        <taxon>Dreissena</taxon>
    </lineage>
</organism>
<dbReference type="SMART" id="SM00829">
    <property type="entry name" value="PKS_ER"/>
    <property type="match status" value="1"/>
</dbReference>
<dbReference type="Proteomes" id="UP000828390">
    <property type="component" value="Unassembled WGS sequence"/>
</dbReference>
<reference evidence="4" key="1">
    <citation type="journal article" date="2019" name="bioRxiv">
        <title>The Genome of the Zebra Mussel, Dreissena polymorpha: A Resource for Invasive Species Research.</title>
        <authorList>
            <person name="McCartney M.A."/>
            <person name="Auch B."/>
            <person name="Kono T."/>
            <person name="Mallez S."/>
            <person name="Zhang Y."/>
            <person name="Obille A."/>
            <person name="Becker A."/>
            <person name="Abrahante J.E."/>
            <person name="Garbe J."/>
            <person name="Badalamenti J.P."/>
            <person name="Herman A."/>
            <person name="Mangelson H."/>
            <person name="Liachko I."/>
            <person name="Sullivan S."/>
            <person name="Sone E.D."/>
            <person name="Koren S."/>
            <person name="Silverstein K.A.T."/>
            <person name="Beckman K.B."/>
            <person name="Gohl D.M."/>
        </authorList>
    </citation>
    <scope>NUCLEOTIDE SEQUENCE</scope>
    <source>
        <strain evidence="4">Duluth1</strain>
        <tissue evidence="4">Whole animal</tissue>
    </source>
</reference>
<dbReference type="Gene3D" id="3.90.180.10">
    <property type="entry name" value="Medium-chain alcohol dehydrogenases, catalytic domain"/>
    <property type="match status" value="1"/>
</dbReference>
<dbReference type="GO" id="GO:0003960">
    <property type="term" value="F:quinone reductase (NADPH) activity"/>
    <property type="evidence" value="ECO:0007669"/>
    <property type="project" value="TreeGrafter"/>
</dbReference>
<dbReference type="SUPFAM" id="SSF50129">
    <property type="entry name" value="GroES-like"/>
    <property type="match status" value="1"/>
</dbReference>
<comment type="caution">
    <text evidence="4">The sequence shown here is derived from an EMBL/GenBank/DDBJ whole genome shotgun (WGS) entry which is preliminary data.</text>
</comment>
<gene>
    <name evidence="4" type="ORF">DPMN_055697</name>
</gene>
<dbReference type="InterPro" id="IPR013154">
    <property type="entry name" value="ADH-like_N"/>
</dbReference>
<dbReference type="InterPro" id="IPR020843">
    <property type="entry name" value="ER"/>
</dbReference>
<keyword evidence="1" id="KW-0521">NADP</keyword>
<evidence type="ECO:0000259" key="3">
    <source>
        <dbReference type="SMART" id="SM00829"/>
    </source>
</evidence>
<dbReference type="InterPro" id="IPR036291">
    <property type="entry name" value="NAD(P)-bd_dom_sf"/>
</dbReference>
<dbReference type="PANTHER" id="PTHR48106:SF18">
    <property type="entry name" value="QUINONE OXIDOREDUCTASE PIG3"/>
    <property type="match status" value="1"/>
</dbReference>
<dbReference type="PANTHER" id="PTHR48106">
    <property type="entry name" value="QUINONE OXIDOREDUCTASE PIG3-RELATED"/>
    <property type="match status" value="1"/>
</dbReference>
<proteinExistence type="predicted"/>
<feature type="domain" description="Enoyl reductase (ER)" evidence="3">
    <location>
        <begin position="14"/>
        <end position="333"/>
    </location>
</feature>